<protein>
    <submittedName>
        <fullName evidence="1">5296_t:CDS:1</fullName>
    </submittedName>
</protein>
<dbReference type="Proteomes" id="UP000789405">
    <property type="component" value="Unassembled WGS sequence"/>
</dbReference>
<dbReference type="EMBL" id="CAJVPY010014753">
    <property type="protein sequence ID" value="CAG8748156.1"/>
    <property type="molecule type" value="Genomic_DNA"/>
</dbReference>
<sequence>MPRTRSYNTQLKKNRIYDEIRSTHEYLYPGDLEFAISKEKIQNSEICSKYEIENNLNRLETDKVNLNFEKYKEDQEAIIKNFKFHSQYLYKEITEKLNLFKYIVTRIYSKDDFDTKAFIDLVIKNISDTSKLTFFKIQANTYKSSLFKFKVQPCLYNIVHIVLFPSAENNNSASEPKISEIIEGEENNNGQIFPPLVRSKRFCDKNA</sequence>
<comment type="caution">
    <text evidence="1">The sequence shown here is derived from an EMBL/GenBank/DDBJ whole genome shotgun (WGS) entry which is preliminary data.</text>
</comment>
<evidence type="ECO:0000313" key="1">
    <source>
        <dbReference type="EMBL" id="CAG8748156.1"/>
    </source>
</evidence>
<name>A0A9N9IVD2_9GLOM</name>
<organism evidence="1 2">
    <name type="scientific">Dentiscutata erythropus</name>
    <dbReference type="NCBI Taxonomy" id="1348616"/>
    <lineage>
        <taxon>Eukaryota</taxon>
        <taxon>Fungi</taxon>
        <taxon>Fungi incertae sedis</taxon>
        <taxon>Mucoromycota</taxon>
        <taxon>Glomeromycotina</taxon>
        <taxon>Glomeromycetes</taxon>
        <taxon>Diversisporales</taxon>
        <taxon>Gigasporaceae</taxon>
        <taxon>Dentiscutata</taxon>
    </lineage>
</organism>
<keyword evidence="2" id="KW-1185">Reference proteome</keyword>
<proteinExistence type="predicted"/>
<evidence type="ECO:0000313" key="2">
    <source>
        <dbReference type="Proteomes" id="UP000789405"/>
    </source>
</evidence>
<dbReference type="OrthoDB" id="2468771at2759"/>
<dbReference type="AlphaFoldDB" id="A0A9N9IVD2"/>
<reference evidence="1" key="1">
    <citation type="submission" date="2021-06" db="EMBL/GenBank/DDBJ databases">
        <authorList>
            <person name="Kallberg Y."/>
            <person name="Tangrot J."/>
            <person name="Rosling A."/>
        </authorList>
    </citation>
    <scope>NUCLEOTIDE SEQUENCE</scope>
    <source>
        <strain evidence="1">MA453B</strain>
    </source>
</reference>
<feature type="non-terminal residue" evidence="1">
    <location>
        <position position="207"/>
    </location>
</feature>
<accession>A0A9N9IVD2</accession>
<gene>
    <name evidence="1" type="ORF">DERYTH_LOCUS16631</name>
</gene>